<dbReference type="PANTHER" id="PTHR28152:SF1">
    <property type="entry name" value="HYDROXYACYL-THIOESTER DEHYDRATASE TYPE 2, MITOCHONDRIAL"/>
    <property type="match status" value="1"/>
</dbReference>
<reference evidence="2 3" key="1">
    <citation type="submission" date="2020-06" db="EMBL/GenBank/DDBJ databases">
        <title>Halomonas sp. QX-1 draft genome sequence.</title>
        <authorList>
            <person name="Qiu X."/>
        </authorList>
    </citation>
    <scope>NUCLEOTIDE SEQUENCE [LARGE SCALE GENOMIC DNA]</scope>
    <source>
        <strain evidence="2 3">QX-1</strain>
    </source>
</reference>
<dbReference type="Proteomes" id="UP000589984">
    <property type="component" value="Unassembled WGS sequence"/>
</dbReference>
<dbReference type="EMBL" id="JABWCV010000047">
    <property type="protein sequence ID" value="NVF16580.1"/>
    <property type="molecule type" value="Genomic_DNA"/>
</dbReference>
<dbReference type="GO" id="GO:0019171">
    <property type="term" value="F:(3R)-hydroxyacyl-[acyl-carrier-protein] dehydratase activity"/>
    <property type="evidence" value="ECO:0007669"/>
    <property type="project" value="TreeGrafter"/>
</dbReference>
<sequence>MAQAIFHTSPQDFSQWIGKQELRHDVISAQLTKRIAIIFGEGCPHEGQPLPHLWHWAFFQEPLIETYLGKDGHPARGIFLPPAEGRNRMWAGGRVCFLQPLIVGKLAKCISTIKAVKEKQGKTGSLLFVTVEHQYFQDGELCLSEEQDIVYREPSPPKLENDSPLPAFTWNETIHPTPVMLFRYSAVTFNGHRIHYDHPYATEQEGYPGLVVHGPMIATLILHSFIKQYPQRTPKNFSYRGLRPLIADTPFHIGGHYPSEQHCTAWAFNDKGPAHQAEIEYKESI</sequence>
<accession>A0A7Y6RGF4</accession>
<dbReference type="SUPFAM" id="SSF54637">
    <property type="entry name" value="Thioesterase/thiol ester dehydrase-isomerase"/>
    <property type="match status" value="2"/>
</dbReference>
<proteinExistence type="predicted"/>
<dbReference type="InterPro" id="IPR052741">
    <property type="entry name" value="Mitochondrial_HTD2"/>
</dbReference>
<dbReference type="AlphaFoldDB" id="A0A7Y6RGF4"/>
<evidence type="ECO:0000313" key="3">
    <source>
        <dbReference type="Proteomes" id="UP000589984"/>
    </source>
</evidence>
<evidence type="ECO:0000313" key="2">
    <source>
        <dbReference type="EMBL" id="NVF16580.1"/>
    </source>
</evidence>
<dbReference type="InterPro" id="IPR029069">
    <property type="entry name" value="HotDog_dom_sf"/>
</dbReference>
<organism evidence="2 3">
    <name type="scientific">Vreelandella maris</name>
    <dbReference type="NCBI Taxonomy" id="2729617"/>
    <lineage>
        <taxon>Bacteria</taxon>
        <taxon>Pseudomonadati</taxon>
        <taxon>Pseudomonadota</taxon>
        <taxon>Gammaproteobacteria</taxon>
        <taxon>Oceanospirillales</taxon>
        <taxon>Halomonadaceae</taxon>
        <taxon>Vreelandella</taxon>
    </lineage>
</organism>
<comment type="caution">
    <text evidence="2">The sequence shown here is derived from an EMBL/GenBank/DDBJ whole genome shotgun (WGS) entry which is preliminary data.</text>
</comment>
<dbReference type="RefSeq" id="WP_176305070.1">
    <property type="nucleotide sequence ID" value="NZ_JABWCV010000047.1"/>
</dbReference>
<gene>
    <name evidence="2" type="ORF">HUO07_20895</name>
</gene>
<dbReference type="InterPro" id="IPR039569">
    <property type="entry name" value="FAS1-like_DH_region"/>
</dbReference>
<dbReference type="Pfam" id="PF13452">
    <property type="entry name" value="FAS1_DH_region"/>
    <property type="match status" value="1"/>
</dbReference>
<dbReference type="PANTHER" id="PTHR28152">
    <property type="entry name" value="HYDROXYACYL-THIOESTER DEHYDRATASE TYPE 2, MITOCHONDRIAL"/>
    <property type="match status" value="1"/>
</dbReference>
<keyword evidence="3" id="KW-1185">Reference proteome</keyword>
<dbReference type="Gene3D" id="3.10.129.10">
    <property type="entry name" value="Hotdog Thioesterase"/>
    <property type="match status" value="2"/>
</dbReference>
<feature type="domain" description="FAS1-like dehydratase" evidence="1">
    <location>
        <begin position="83"/>
        <end position="141"/>
    </location>
</feature>
<protein>
    <submittedName>
        <fullName evidence="2">MaoC family dehydratase N-terminal domain-containing protein</fullName>
    </submittedName>
</protein>
<evidence type="ECO:0000259" key="1">
    <source>
        <dbReference type="Pfam" id="PF13452"/>
    </source>
</evidence>
<name>A0A7Y6RGF4_9GAMM</name>